<feature type="compositionally biased region" description="Basic and acidic residues" evidence="1">
    <location>
        <begin position="102"/>
        <end position="113"/>
    </location>
</feature>
<feature type="compositionally biased region" description="Polar residues" evidence="1">
    <location>
        <begin position="114"/>
        <end position="130"/>
    </location>
</feature>
<dbReference type="Proteomes" id="UP000515275">
    <property type="component" value="Chromosome"/>
</dbReference>
<name>A0A7G7YQW3_9CORY</name>
<dbReference type="AlphaFoldDB" id="A0A7G7YQW3"/>
<proteinExistence type="predicted"/>
<evidence type="ECO:0000256" key="1">
    <source>
        <dbReference type="SAM" id="MobiDB-lite"/>
    </source>
</evidence>
<evidence type="ECO:0000256" key="2">
    <source>
        <dbReference type="SAM" id="Phobius"/>
    </source>
</evidence>
<keyword evidence="2" id="KW-0812">Transmembrane</keyword>
<protein>
    <submittedName>
        <fullName evidence="3">Uncharacterized protein</fullName>
    </submittedName>
</protein>
<feature type="region of interest" description="Disordered" evidence="1">
    <location>
        <begin position="95"/>
        <end position="130"/>
    </location>
</feature>
<keyword evidence="2" id="KW-1133">Transmembrane helix</keyword>
<dbReference type="EMBL" id="CP046883">
    <property type="protein sequence ID" value="QNH96883.1"/>
    <property type="molecule type" value="Genomic_DNA"/>
</dbReference>
<keyword evidence="4" id="KW-1185">Reference proteome</keyword>
<reference evidence="3 4" key="1">
    <citation type="submission" date="2019-12" db="EMBL/GenBank/DDBJ databases">
        <title>Corynebacterium sp. nov., isolated from feces of the Anser Albifrons in China.</title>
        <authorList>
            <person name="Liu Q."/>
        </authorList>
    </citation>
    <scope>NUCLEOTIDE SEQUENCE [LARGE SCALE GENOMIC DNA]</scope>
    <source>
        <strain evidence="3 4">23H37-10</strain>
    </source>
</reference>
<evidence type="ECO:0000313" key="3">
    <source>
        <dbReference type="EMBL" id="QNH96883.1"/>
    </source>
</evidence>
<gene>
    <name evidence="3" type="ORF">GP473_02395</name>
</gene>
<keyword evidence="2" id="KW-0472">Membrane</keyword>
<feature type="transmembrane region" description="Helical" evidence="2">
    <location>
        <begin position="31"/>
        <end position="49"/>
    </location>
</feature>
<dbReference type="KEGG" id="cans:GP473_02395"/>
<organism evidence="3 4">
    <name type="scientific">Corynebacterium anserum</name>
    <dbReference type="NCBI Taxonomy" id="2684406"/>
    <lineage>
        <taxon>Bacteria</taxon>
        <taxon>Bacillati</taxon>
        <taxon>Actinomycetota</taxon>
        <taxon>Actinomycetes</taxon>
        <taxon>Mycobacteriales</taxon>
        <taxon>Corynebacteriaceae</taxon>
        <taxon>Corynebacterium</taxon>
    </lineage>
</organism>
<accession>A0A7G7YQW3</accession>
<sequence>MIFIVLAVLATIGLAYWQWCRFTSAQGDFQNLGYALQWPIFGAFIVVVYRKYIQYERERLNGDEMAAVPKAHRESMTEIPEDFIHLPGQRVPTDLNSQEILTDDRRQQARKSDPSSSPAEHAKNTQPDND</sequence>
<evidence type="ECO:0000313" key="4">
    <source>
        <dbReference type="Proteomes" id="UP000515275"/>
    </source>
</evidence>